<comment type="caution">
    <text evidence="1">The sequence shown here is derived from an EMBL/GenBank/DDBJ whole genome shotgun (WGS) entry which is preliminary data.</text>
</comment>
<protein>
    <submittedName>
        <fullName evidence="1">Uncharacterized protein</fullName>
    </submittedName>
</protein>
<dbReference type="Proteomes" id="UP000499080">
    <property type="component" value="Unassembled WGS sequence"/>
</dbReference>
<evidence type="ECO:0000313" key="2">
    <source>
        <dbReference type="EMBL" id="GBO40352.1"/>
    </source>
</evidence>
<evidence type="ECO:0000313" key="1">
    <source>
        <dbReference type="EMBL" id="GBO36507.1"/>
    </source>
</evidence>
<gene>
    <name evidence="2" type="ORF">AVEN_130869_1</name>
    <name evidence="1" type="ORF">AVEN_87518_1</name>
</gene>
<accession>A0A4Y2WKN8</accession>
<dbReference type="EMBL" id="BGPR01060689">
    <property type="protein sequence ID" value="GBO36507.1"/>
    <property type="molecule type" value="Genomic_DNA"/>
</dbReference>
<keyword evidence="3" id="KW-1185">Reference proteome</keyword>
<proteinExistence type="predicted"/>
<reference evidence="1 3" key="1">
    <citation type="journal article" date="2019" name="Sci. Rep.">
        <title>Orb-weaving spider Araneus ventricosus genome elucidates the spidroin gene catalogue.</title>
        <authorList>
            <person name="Kono N."/>
            <person name="Nakamura H."/>
            <person name="Ohtoshi R."/>
            <person name="Moran D.A.P."/>
            <person name="Shinohara A."/>
            <person name="Yoshida Y."/>
            <person name="Fujiwara M."/>
            <person name="Mori M."/>
            <person name="Tomita M."/>
            <person name="Arakawa K."/>
        </authorList>
    </citation>
    <scope>NUCLEOTIDE SEQUENCE [LARGE SCALE GENOMIC DNA]</scope>
</reference>
<dbReference type="AlphaFoldDB" id="A0A4Y2WKN8"/>
<dbReference type="EMBL" id="BGPR01065563">
    <property type="protein sequence ID" value="GBO40352.1"/>
    <property type="molecule type" value="Genomic_DNA"/>
</dbReference>
<name>A0A4Y2WKN8_ARAVE</name>
<sequence length="112" mass="13292">MPPLEEKALPPNTIDPEEEFFSWIEAPMIRILKQVYPIQARVFRRRQNTVNSFSILRIFLILRDHNGKMKEYLQEKAPAFYFHIINSTRECDTDSGLFEIDFFKEIGDIKVV</sequence>
<organism evidence="1 3">
    <name type="scientific">Araneus ventricosus</name>
    <name type="common">Orbweaver spider</name>
    <name type="synonym">Epeira ventricosa</name>
    <dbReference type="NCBI Taxonomy" id="182803"/>
    <lineage>
        <taxon>Eukaryota</taxon>
        <taxon>Metazoa</taxon>
        <taxon>Ecdysozoa</taxon>
        <taxon>Arthropoda</taxon>
        <taxon>Chelicerata</taxon>
        <taxon>Arachnida</taxon>
        <taxon>Araneae</taxon>
        <taxon>Araneomorphae</taxon>
        <taxon>Entelegynae</taxon>
        <taxon>Araneoidea</taxon>
        <taxon>Araneidae</taxon>
        <taxon>Araneus</taxon>
    </lineage>
</organism>
<evidence type="ECO:0000313" key="3">
    <source>
        <dbReference type="Proteomes" id="UP000499080"/>
    </source>
</evidence>